<dbReference type="GO" id="GO:0005524">
    <property type="term" value="F:ATP binding"/>
    <property type="evidence" value="ECO:0007669"/>
    <property type="project" value="UniProtKB-KW"/>
</dbReference>
<dbReference type="SUPFAM" id="SSF55874">
    <property type="entry name" value="ATPase domain of HSP90 chaperone/DNA topoisomerase II/histidine kinase"/>
    <property type="match status" value="1"/>
</dbReference>
<comment type="caution">
    <text evidence="12">The sequence shown here is derived from an EMBL/GenBank/DDBJ whole genome shotgun (WGS) entry which is preliminary data.</text>
</comment>
<gene>
    <name evidence="12" type="ORF">ABK249_29170</name>
</gene>
<reference evidence="12 13" key="1">
    <citation type="submission" date="2024-05" db="EMBL/GenBank/DDBJ databases">
        <title>Neorhizobium sp. Rsf11, a plant growth promoting and heavy metal resistant PAH-degrader.</title>
        <authorList>
            <person name="Golubev S.N."/>
            <person name="Muratova A.Y."/>
            <person name="Markelova M.I."/>
        </authorList>
    </citation>
    <scope>NUCLEOTIDE SEQUENCE [LARGE SCALE GENOMIC DNA]</scope>
    <source>
        <strain evidence="12 13">Rsf11</strain>
    </source>
</reference>
<evidence type="ECO:0000256" key="9">
    <source>
        <dbReference type="SAM" id="Phobius"/>
    </source>
</evidence>
<evidence type="ECO:0000256" key="5">
    <source>
        <dbReference type="ARBA" id="ARBA00022679"/>
    </source>
</evidence>
<proteinExistence type="predicted"/>
<dbReference type="InterPro" id="IPR004358">
    <property type="entry name" value="Sig_transdc_His_kin-like_C"/>
</dbReference>
<feature type="transmembrane region" description="Helical" evidence="9">
    <location>
        <begin position="152"/>
        <end position="180"/>
    </location>
</feature>
<dbReference type="Proteomes" id="UP001496627">
    <property type="component" value="Unassembled WGS sequence"/>
</dbReference>
<dbReference type="SMART" id="SM00387">
    <property type="entry name" value="HATPase_c"/>
    <property type="match status" value="1"/>
</dbReference>
<keyword evidence="9" id="KW-0472">Membrane</keyword>
<evidence type="ECO:0000256" key="8">
    <source>
        <dbReference type="ARBA" id="ARBA00022840"/>
    </source>
</evidence>
<dbReference type="RefSeq" id="WP_227703553.1">
    <property type="nucleotide sequence ID" value="NZ_JBEAAL010000033.1"/>
</dbReference>
<evidence type="ECO:0000313" key="12">
    <source>
        <dbReference type="EMBL" id="MEQ1408985.1"/>
    </source>
</evidence>
<name>A0ABV0MAQ4_9HYPH</name>
<dbReference type="PRINTS" id="PR00344">
    <property type="entry name" value="BCTRLSENSOR"/>
</dbReference>
<dbReference type="InterPro" id="IPR036890">
    <property type="entry name" value="HATPase_C_sf"/>
</dbReference>
<organism evidence="12 13">
    <name type="scientific">Neorhizobium phenanthreniclasticum</name>
    <dbReference type="NCBI Taxonomy" id="3157917"/>
    <lineage>
        <taxon>Bacteria</taxon>
        <taxon>Pseudomonadati</taxon>
        <taxon>Pseudomonadota</taxon>
        <taxon>Alphaproteobacteria</taxon>
        <taxon>Hyphomicrobiales</taxon>
        <taxon>Rhizobiaceae</taxon>
        <taxon>Rhizobium/Agrobacterium group</taxon>
        <taxon>Neorhizobium</taxon>
    </lineage>
</organism>
<keyword evidence="6" id="KW-0547">Nucleotide-binding</keyword>
<dbReference type="EC" id="2.7.13.3" evidence="3"/>
<feature type="domain" description="HAMP" evidence="11">
    <location>
        <begin position="181"/>
        <end position="235"/>
    </location>
</feature>
<comment type="catalytic activity">
    <reaction evidence="1">
        <text>ATP + protein L-histidine = ADP + protein N-phospho-L-histidine.</text>
        <dbReference type="EC" id="2.7.13.3"/>
    </reaction>
</comment>
<keyword evidence="9" id="KW-1133">Transmembrane helix</keyword>
<evidence type="ECO:0000256" key="3">
    <source>
        <dbReference type="ARBA" id="ARBA00012438"/>
    </source>
</evidence>
<keyword evidence="4" id="KW-0597">Phosphoprotein</keyword>
<evidence type="ECO:0000259" key="11">
    <source>
        <dbReference type="PROSITE" id="PS50885"/>
    </source>
</evidence>
<dbReference type="PANTHER" id="PTHR44936">
    <property type="entry name" value="SENSOR PROTEIN CREC"/>
    <property type="match status" value="1"/>
</dbReference>
<feature type="domain" description="Histidine kinase" evidence="10">
    <location>
        <begin position="243"/>
        <end position="444"/>
    </location>
</feature>
<sequence length="446" mass="48812">MRFGLTARVVAIGASALLALWITLIASFYWSNDLSRTTTQLAPEQLKAISDLVSSIAPSERRLALQALQSSMLDVRLVSTGAVPKDGENLADNADFSPYRLLLGDKLQHIQLKDAENGIRRPRHLVRTARPLEFWIRLNDSQFLVAQARTPFIVTLFGLPAGMGAGLVGTLFACIAFYLLHREIKPLTRLATALDSIDPSGEPVSLPHVRTTTPEISALVRAFDRLQTRLHTMTRSRMALIGGIQHDIRSFATRLRLRLEQLPDDREKERATADIDDMIDLLDNALLTSRAGVGALNEELLDLAALLSAEMADFRSSGLPVTLEMPPSPREIWILADRIALRRVIGNIVDNAVKYGNRAHVTLAVESRYARISIADEGPGFSKEERELLLEPFVRAEPSRARKTGGAGLGLAVARTLLEAQGGTISVENGTRGGLVSIKLPLYIAG</sequence>
<dbReference type="Pfam" id="PF02518">
    <property type="entry name" value="HATPase_c"/>
    <property type="match status" value="1"/>
</dbReference>
<evidence type="ECO:0000256" key="6">
    <source>
        <dbReference type="ARBA" id="ARBA00022741"/>
    </source>
</evidence>
<evidence type="ECO:0000256" key="2">
    <source>
        <dbReference type="ARBA" id="ARBA00004370"/>
    </source>
</evidence>
<keyword evidence="9" id="KW-0812">Transmembrane</keyword>
<dbReference type="Gene3D" id="3.30.565.10">
    <property type="entry name" value="Histidine kinase-like ATPase, C-terminal domain"/>
    <property type="match status" value="1"/>
</dbReference>
<keyword evidence="5" id="KW-0808">Transferase</keyword>
<evidence type="ECO:0000259" key="10">
    <source>
        <dbReference type="PROSITE" id="PS50109"/>
    </source>
</evidence>
<dbReference type="InterPro" id="IPR005467">
    <property type="entry name" value="His_kinase_dom"/>
</dbReference>
<dbReference type="PROSITE" id="PS50885">
    <property type="entry name" value="HAMP"/>
    <property type="match status" value="1"/>
</dbReference>
<dbReference type="SMART" id="SM00304">
    <property type="entry name" value="HAMP"/>
    <property type="match status" value="1"/>
</dbReference>
<keyword evidence="13" id="KW-1185">Reference proteome</keyword>
<evidence type="ECO:0000256" key="4">
    <source>
        <dbReference type="ARBA" id="ARBA00022553"/>
    </source>
</evidence>
<dbReference type="EMBL" id="JBEAAL010000033">
    <property type="protein sequence ID" value="MEQ1408985.1"/>
    <property type="molecule type" value="Genomic_DNA"/>
</dbReference>
<feature type="transmembrane region" description="Helical" evidence="9">
    <location>
        <begin position="9"/>
        <end position="30"/>
    </location>
</feature>
<keyword evidence="8 12" id="KW-0067">ATP-binding</keyword>
<dbReference type="PANTHER" id="PTHR44936:SF10">
    <property type="entry name" value="SENSOR PROTEIN RSTB"/>
    <property type="match status" value="1"/>
</dbReference>
<dbReference type="Gene3D" id="1.10.287.130">
    <property type="match status" value="1"/>
</dbReference>
<dbReference type="PROSITE" id="PS50109">
    <property type="entry name" value="HIS_KIN"/>
    <property type="match status" value="1"/>
</dbReference>
<dbReference type="InterPro" id="IPR003594">
    <property type="entry name" value="HATPase_dom"/>
</dbReference>
<accession>A0ABV0MAQ4</accession>
<keyword evidence="7" id="KW-0418">Kinase</keyword>
<evidence type="ECO:0000256" key="1">
    <source>
        <dbReference type="ARBA" id="ARBA00000085"/>
    </source>
</evidence>
<comment type="subcellular location">
    <subcellularLocation>
        <location evidence="2">Membrane</location>
    </subcellularLocation>
</comment>
<evidence type="ECO:0000313" key="13">
    <source>
        <dbReference type="Proteomes" id="UP001496627"/>
    </source>
</evidence>
<evidence type="ECO:0000256" key="7">
    <source>
        <dbReference type="ARBA" id="ARBA00022777"/>
    </source>
</evidence>
<protein>
    <recommendedName>
        <fullName evidence="3">histidine kinase</fullName>
        <ecNumber evidence="3">2.7.13.3</ecNumber>
    </recommendedName>
</protein>
<dbReference type="InterPro" id="IPR050980">
    <property type="entry name" value="2C_sensor_his_kinase"/>
</dbReference>
<dbReference type="InterPro" id="IPR003660">
    <property type="entry name" value="HAMP_dom"/>
</dbReference>